<name>A0A564ZL32_9BACT</name>
<dbReference type="Pfam" id="PF22085">
    <property type="entry name" value="NorB_cytochrome_c-like"/>
    <property type="match status" value="1"/>
</dbReference>
<feature type="transmembrane region" description="Helical" evidence="1">
    <location>
        <begin position="246"/>
        <end position="267"/>
    </location>
</feature>
<reference evidence="3 4" key="1">
    <citation type="submission" date="2019-07" db="EMBL/GenBank/DDBJ databases">
        <authorList>
            <person name="Cremers G."/>
        </authorList>
    </citation>
    <scope>NUCLEOTIDE SEQUENCE [LARGE SCALE GENOMIC DNA]</scope>
</reference>
<keyword evidence="1" id="KW-0812">Transmembrane</keyword>
<feature type="transmembrane region" description="Helical" evidence="1">
    <location>
        <begin position="614"/>
        <end position="641"/>
    </location>
</feature>
<dbReference type="InterPro" id="IPR000883">
    <property type="entry name" value="Cyt_C_Oxase_1"/>
</dbReference>
<gene>
    <name evidence="3" type="ORF">MELA_02433</name>
</gene>
<feature type="transmembrane region" description="Helical" evidence="1">
    <location>
        <begin position="510"/>
        <end position="529"/>
    </location>
</feature>
<feature type="transmembrane region" description="Helical" evidence="1">
    <location>
        <begin position="389"/>
        <end position="411"/>
    </location>
</feature>
<feature type="transmembrane region" description="Helical" evidence="1">
    <location>
        <begin position="27"/>
        <end position="50"/>
    </location>
</feature>
<dbReference type="GO" id="GO:0004129">
    <property type="term" value="F:cytochrome-c oxidase activity"/>
    <property type="evidence" value="ECO:0007669"/>
    <property type="project" value="InterPro"/>
</dbReference>
<feature type="transmembrane region" description="Helical" evidence="1">
    <location>
        <begin position="661"/>
        <end position="684"/>
    </location>
</feature>
<feature type="transmembrane region" description="Helical" evidence="1">
    <location>
        <begin position="470"/>
        <end position="490"/>
    </location>
</feature>
<dbReference type="Pfam" id="PF00115">
    <property type="entry name" value="COX1"/>
    <property type="match status" value="1"/>
</dbReference>
<feature type="transmembrane region" description="Helical" evidence="1">
    <location>
        <begin position="541"/>
        <end position="565"/>
    </location>
</feature>
<dbReference type="GO" id="GO:0016020">
    <property type="term" value="C:membrane"/>
    <property type="evidence" value="ECO:0007669"/>
    <property type="project" value="InterPro"/>
</dbReference>
<evidence type="ECO:0000256" key="1">
    <source>
        <dbReference type="SAM" id="Phobius"/>
    </source>
</evidence>
<organism evidence="3 4">
    <name type="scientific">Candidatus Methylomirabilis lanthanidiphila</name>
    <dbReference type="NCBI Taxonomy" id="2211376"/>
    <lineage>
        <taxon>Bacteria</taxon>
        <taxon>Candidatus Methylomirabilota</taxon>
        <taxon>Candidatus Methylomirabilia</taxon>
        <taxon>Candidatus Methylomirabilales</taxon>
        <taxon>Candidatus Methylomirabilaceae</taxon>
        <taxon>Candidatus Methylomirabilis</taxon>
    </lineage>
</organism>
<keyword evidence="1" id="KW-0472">Membrane</keyword>
<proteinExistence type="predicted"/>
<dbReference type="SUPFAM" id="SSF81442">
    <property type="entry name" value="Cytochrome c oxidase subunit I-like"/>
    <property type="match status" value="1"/>
</dbReference>
<feature type="transmembrane region" description="Helical" evidence="1">
    <location>
        <begin position="308"/>
        <end position="327"/>
    </location>
</feature>
<feature type="transmembrane region" description="Helical" evidence="1">
    <location>
        <begin position="696"/>
        <end position="722"/>
    </location>
</feature>
<dbReference type="EMBL" id="CABIKM010000041">
    <property type="protein sequence ID" value="VUZ86039.1"/>
    <property type="molecule type" value="Genomic_DNA"/>
</dbReference>
<keyword evidence="1" id="KW-1133">Transmembrane helix</keyword>
<feature type="transmembrane region" description="Helical" evidence="1">
    <location>
        <begin position="742"/>
        <end position="770"/>
    </location>
</feature>
<feature type="domain" description="Nitric oxide reductase subunit B cytochrome c-like" evidence="2">
    <location>
        <begin position="60"/>
        <end position="233"/>
    </location>
</feature>
<feature type="transmembrane region" description="Helical" evidence="1">
    <location>
        <begin position="359"/>
        <end position="377"/>
    </location>
</feature>
<dbReference type="GO" id="GO:0009060">
    <property type="term" value="P:aerobic respiration"/>
    <property type="evidence" value="ECO:0007669"/>
    <property type="project" value="InterPro"/>
</dbReference>
<dbReference type="InterPro" id="IPR036927">
    <property type="entry name" value="Cyt_c_oxase-like_su1_sf"/>
</dbReference>
<protein>
    <submittedName>
        <fullName evidence="3">Nitric-oxide reductase</fullName>
    </submittedName>
</protein>
<feature type="transmembrane region" description="Helical" evidence="1">
    <location>
        <begin position="571"/>
        <end position="594"/>
    </location>
</feature>
<feature type="transmembrane region" description="Helical" evidence="1">
    <location>
        <begin position="438"/>
        <end position="458"/>
    </location>
</feature>
<keyword evidence="4" id="KW-1185">Reference proteome</keyword>
<accession>A0A564ZL32</accession>
<sequence>MMSPHSGGLVTKSHKTFGQMLLVKKYWWLHAAIVTGISVIGLVALGVWTYTSAPPLTNYVLSSTGETVIPEWQIQRGKQVFHLKGLMTYGSFWGDGGERGPDYTAEALHHTYVSMTKFYENEIAKDRPVTQADRDMISVRVRREIRENGYDEAANLIRINPAQAFAYQELITHYTRTFTDPTYEEAFMKGRIQNHISDPEDLKALAGYFFWGGWVSGANRPGFDYTYTHNWPPDPLVGNTPTFETYLWSFISIFVLFCGTMLVLYVYGEMKTLPGEPFNGRDWSLTTVDLENKGDAYVRPTQRATYKFFAFAVILFLVQVLAGILSAEDFVGGGPGSALATTVLGFTIPFTVTRGWHTIVQIYWFFMAWVGYTLFFLPRISKVPNGQRFLINLLFTLCLIVGAGALFGIYLGHTGYFSDDMAYWFGSQGWEFLELGRFWHILMLASFCLWVFIIFRAVKPWITSQNLWSVPAWLFYGSGIMVLFLFFGMFMTPSQNFAIADYWRWMNIHMWVEVTFEVFTTCIVGYMLVQMGLVNRAMAERVIFLAVMMFLVTALIGISHNFYWIAKPTGIIALGSVFSTMQVLPLLLITLDAWKMRTERVKAYENIAEGKQRFVMDGVWTFILAVNFWNIFGAGVFGSLINLPIVNYYEHGTYLTGNHAHAAMFGVKGNIAIAGMLFACQHLFQRSAWNEKLIKGVFWSLQSGLVLMMMLDLFPVGLYQVATVFKQGLWAARAQAHVTDNVWITLTWMRTVGGAIFLFGGVLPLAYFILSRAGRMVREATVVEEGEWTIYDKEKAKEREAWAAGDEAF</sequence>
<dbReference type="AlphaFoldDB" id="A0A564ZL32"/>
<dbReference type="Proteomes" id="UP000334340">
    <property type="component" value="Unassembled WGS sequence"/>
</dbReference>
<evidence type="ECO:0000313" key="4">
    <source>
        <dbReference type="Proteomes" id="UP000334340"/>
    </source>
</evidence>
<dbReference type="Gene3D" id="1.20.210.10">
    <property type="entry name" value="Cytochrome c oxidase-like, subunit I domain"/>
    <property type="match status" value="1"/>
</dbReference>
<evidence type="ECO:0000259" key="2">
    <source>
        <dbReference type="Pfam" id="PF22085"/>
    </source>
</evidence>
<dbReference type="InterPro" id="IPR054309">
    <property type="entry name" value="NorB_cytochrome_c-like"/>
</dbReference>
<evidence type="ECO:0000313" key="3">
    <source>
        <dbReference type="EMBL" id="VUZ86039.1"/>
    </source>
</evidence>
<dbReference type="GO" id="GO:0020037">
    <property type="term" value="F:heme binding"/>
    <property type="evidence" value="ECO:0007669"/>
    <property type="project" value="InterPro"/>
</dbReference>